<protein>
    <submittedName>
        <fullName evidence="2">Beta-ketoacyl synthase</fullName>
    </submittedName>
</protein>
<proteinExistence type="predicted"/>
<comment type="caution">
    <text evidence="2">The sequence shown here is derived from an EMBL/GenBank/DDBJ whole genome shotgun (WGS) entry which is preliminary data.</text>
</comment>
<organism evidence="2 3">
    <name type="scientific">Idiomarina ramblicola</name>
    <dbReference type="NCBI Taxonomy" id="263724"/>
    <lineage>
        <taxon>Bacteria</taxon>
        <taxon>Pseudomonadati</taxon>
        <taxon>Pseudomonadota</taxon>
        <taxon>Gammaproteobacteria</taxon>
        <taxon>Alteromonadales</taxon>
        <taxon>Idiomarinaceae</taxon>
        <taxon>Idiomarina</taxon>
    </lineage>
</organism>
<dbReference type="OrthoDB" id="9798676at2"/>
<evidence type="ECO:0000313" key="2">
    <source>
        <dbReference type="EMBL" id="RUO69550.1"/>
    </source>
</evidence>
<reference evidence="3" key="1">
    <citation type="journal article" date="2018" name="Front. Microbiol.">
        <title>Genome-Based Analysis Reveals the Taxonomy and Diversity of the Family Idiomarinaceae.</title>
        <authorList>
            <person name="Liu Y."/>
            <person name="Lai Q."/>
            <person name="Shao Z."/>
        </authorList>
    </citation>
    <scope>NUCLEOTIDE SEQUENCE [LARGE SCALE GENOMIC DNA]</scope>
    <source>
        <strain evidence="3">R22</strain>
    </source>
</reference>
<evidence type="ECO:0000313" key="3">
    <source>
        <dbReference type="Proteomes" id="UP000288058"/>
    </source>
</evidence>
<dbReference type="Pfam" id="PF13723">
    <property type="entry name" value="Ketoacyl-synt_2"/>
    <property type="match status" value="1"/>
</dbReference>
<accession>A0A432Z040</accession>
<dbReference type="Proteomes" id="UP000288058">
    <property type="component" value="Unassembled WGS sequence"/>
</dbReference>
<dbReference type="EMBL" id="PIQC01000004">
    <property type="protein sequence ID" value="RUO69550.1"/>
    <property type="molecule type" value="Genomic_DNA"/>
</dbReference>
<keyword evidence="3" id="KW-1185">Reference proteome</keyword>
<dbReference type="InterPro" id="IPR014030">
    <property type="entry name" value="Ketoacyl_synth_N"/>
</dbReference>
<name>A0A432Z040_9GAMM</name>
<dbReference type="AlphaFoldDB" id="A0A432Z040"/>
<gene>
    <name evidence="2" type="ORF">CWI78_06410</name>
</gene>
<sequence length="228" mass="25436">MRAFVADSTLVQTECRERLKQIPASTRRRLSSYAKVLITAMLELSERHPQLKDTPVILATRHGDLHRTEKLLRELVRGEVLSPTQFALSVNNAVLGQYSMAADNRQSMTTLSAGEQTYPLGWLEAISQLQSEAKRVLLVYSDEVPPAVYSGQVQSPAKSFSHAVLLDRENGQELILDRLVAKESQLQEDVWGVASSVQKMFDDGGGKVVQDYNGVRWSWHVAESLADN</sequence>
<evidence type="ECO:0000259" key="1">
    <source>
        <dbReference type="Pfam" id="PF13723"/>
    </source>
</evidence>
<dbReference type="RefSeq" id="WP_126781375.1">
    <property type="nucleotide sequence ID" value="NZ_PIQC01000004.1"/>
</dbReference>
<feature type="domain" description="Beta-ketoacyl synthase-like N-terminal" evidence="1">
    <location>
        <begin position="17"/>
        <end position="219"/>
    </location>
</feature>